<dbReference type="GO" id="GO:0016787">
    <property type="term" value="F:hydrolase activity"/>
    <property type="evidence" value="ECO:0007669"/>
    <property type="project" value="UniProtKB-KW"/>
</dbReference>
<protein>
    <submittedName>
        <fullName evidence="3">Peptidase C60 sortase A and B</fullName>
    </submittedName>
</protein>
<dbReference type="InterPro" id="IPR005754">
    <property type="entry name" value="Sortase"/>
</dbReference>
<evidence type="ECO:0000256" key="1">
    <source>
        <dbReference type="ARBA" id="ARBA00022801"/>
    </source>
</evidence>
<keyword evidence="1" id="KW-0378">Hydrolase</keyword>
<dbReference type="HOGENOM" id="CLU_791886_0_0_0"/>
<proteinExistence type="predicted"/>
<dbReference type="InterPro" id="IPR042001">
    <property type="entry name" value="Sortase_F"/>
</dbReference>
<keyword evidence="4" id="KW-1185">Reference proteome</keyword>
<dbReference type="Gene3D" id="2.40.260.10">
    <property type="entry name" value="Sortase"/>
    <property type="match status" value="1"/>
</dbReference>
<sequence length="384" mass="42146">MDGSCGRSWFSKQHSMIARLLMIIIVCAGALLPSSAHAQRGERCFTETGYCIGGRIREFWEQNGGLRVFGYPITPLQTETIEGRTLQVQWFERARLELHPANRRPYDVQLGRLGAELLARSDRGGTPVNVAASGECRLFPQTGVSACGPILAAWRSVGLQLDGKPGVSEAESLALFGVPLTDARLETLADGKAYVVQWFERGRFEVHPENMPPANVLLGLLGREYGPVARAGRTAGDVPARIVAGDVGMDARIVAVGLDAQGMPIVPDHDVGWYNRSALPGQGENVVLWGHVLRFSHAPRIPAPFARLKELRPGARLTVYDSNGTAFDYVVTRQVWVRPTDVEWMLPQGRERLTLISCIGDKVIVGREVVDMSHRLITIAEPVR</sequence>
<organism evidence="3 4">
    <name type="scientific">Roseiflexus castenholzii (strain DSM 13941 / HLO8)</name>
    <dbReference type="NCBI Taxonomy" id="383372"/>
    <lineage>
        <taxon>Bacteria</taxon>
        <taxon>Bacillati</taxon>
        <taxon>Chloroflexota</taxon>
        <taxon>Chloroflexia</taxon>
        <taxon>Chloroflexales</taxon>
        <taxon>Roseiflexineae</taxon>
        <taxon>Roseiflexaceae</taxon>
        <taxon>Roseiflexus</taxon>
    </lineage>
</organism>
<name>A7NHV4_ROSCS</name>
<dbReference type="Pfam" id="PF04203">
    <property type="entry name" value="Sortase"/>
    <property type="match status" value="1"/>
</dbReference>
<evidence type="ECO:0000313" key="4">
    <source>
        <dbReference type="Proteomes" id="UP000000263"/>
    </source>
</evidence>
<dbReference type="STRING" id="383372.Rcas_0937"/>
<reference evidence="3 4" key="1">
    <citation type="submission" date="2007-08" db="EMBL/GenBank/DDBJ databases">
        <title>Complete sequence of Roseiflexus castenholzii DSM 13941.</title>
        <authorList>
            <consortium name="US DOE Joint Genome Institute"/>
            <person name="Copeland A."/>
            <person name="Lucas S."/>
            <person name="Lapidus A."/>
            <person name="Barry K."/>
            <person name="Glavina del Rio T."/>
            <person name="Dalin E."/>
            <person name="Tice H."/>
            <person name="Pitluck S."/>
            <person name="Thompson L.S."/>
            <person name="Brettin T."/>
            <person name="Bruce D."/>
            <person name="Detter J.C."/>
            <person name="Han C."/>
            <person name="Tapia R."/>
            <person name="Schmutz J."/>
            <person name="Larimer F."/>
            <person name="Land M."/>
            <person name="Hauser L."/>
            <person name="Kyrpides N."/>
            <person name="Mikhailova N."/>
            <person name="Bryant D.A."/>
            <person name="Hanada S."/>
            <person name="Tsukatani Y."/>
            <person name="Richardson P."/>
        </authorList>
    </citation>
    <scope>NUCLEOTIDE SEQUENCE [LARGE SCALE GENOMIC DNA]</scope>
    <source>
        <strain evidence="4">DSM 13941 / HLO8</strain>
    </source>
</reference>
<dbReference type="eggNOG" id="COG3764">
    <property type="taxonomic scope" value="Bacteria"/>
</dbReference>
<dbReference type="InterPro" id="IPR023365">
    <property type="entry name" value="Sortase_dom-sf"/>
</dbReference>
<dbReference type="CDD" id="cd05829">
    <property type="entry name" value="Sortase_F"/>
    <property type="match status" value="1"/>
</dbReference>
<gene>
    <name evidence="3" type="ordered locus">Rcas_0937</name>
</gene>
<accession>A7NHV4</accession>
<dbReference type="EMBL" id="CP000804">
    <property type="protein sequence ID" value="ABU57051.1"/>
    <property type="molecule type" value="Genomic_DNA"/>
</dbReference>
<dbReference type="AlphaFoldDB" id="A7NHV4"/>
<evidence type="ECO:0000313" key="3">
    <source>
        <dbReference type="EMBL" id="ABU57051.1"/>
    </source>
</evidence>
<evidence type="ECO:0000256" key="2">
    <source>
        <dbReference type="SAM" id="SignalP"/>
    </source>
</evidence>
<dbReference type="Proteomes" id="UP000000263">
    <property type="component" value="Chromosome"/>
</dbReference>
<dbReference type="KEGG" id="rca:Rcas_0937"/>
<dbReference type="SUPFAM" id="SSF63817">
    <property type="entry name" value="Sortase"/>
    <property type="match status" value="1"/>
</dbReference>
<feature type="signal peptide" evidence="2">
    <location>
        <begin position="1"/>
        <end position="38"/>
    </location>
</feature>
<keyword evidence="2" id="KW-0732">Signal</keyword>
<feature type="chain" id="PRO_5002713996" evidence="2">
    <location>
        <begin position="39"/>
        <end position="384"/>
    </location>
</feature>